<accession>A0A840MJ17</accession>
<organism evidence="2 3">
    <name type="scientific">Chitinivorax tropicus</name>
    <dbReference type="NCBI Taxonomy" id="714531"/>
    <lineage>
        <taxon>Bacteria</taxon>
        <taxon>Pseudomonadati</taxon>
        <taxon>Pseudomonadota</taxon>
        <taxon>Betaproteobacteria</taxon>
        <taxon>Chitinivorax</taxon>
    </lineage>
</organism>
<dbReference type="EMBL" id="JACHHY010000004">
    <property type="protein sequence ID" value="MBB5017505.1"/>
    <property type="molecule type" value="Genomic_DNA"/>
</dbReference>
<proteinExistence type="predicted"/>
<dbReference type="SUPFAM" id="SSF56524">
    <property type="entry name" value="Oxidoreductase molybdopterin-binding domain"/>
    <property type="match status" value="1"/>
</dbReference>
<dbReference type="InterPro" id="IPR036374">
    <property type="entry name" value="OxRdtase_Mopterin-bd_sf"/>
</dbReference>
<gene>
    <name evidence="2" type="ORF">HNQ59_000774</name>
</gene>
<reference evidence="2 3" key="1">
    <citation type="submission" date="2020-08" db="EMBL/GenBank/DDBJ databases">
        <title>Genomic Encyclopedia of Type Strains, Phase IV (KMG-IV): sequencing the most valuable type-strain genomes for metagenomic binning, comparative biology and taxonomic classification.</title>
        <authorList>
            <person name="Goeker M."/>
        </authorList>
    </citation>
    <scope>NUCLEOTIDE SEQUENCE [LARGE SCALE GENOMIC DNA]</scope>
    <source>
        <strain evidence="2 3">DSM 27165</strain>
    </source>
</reference>
<evidence type="ECO:0008006" key="4">
    <source>
        <dbReference type="Google" id="ProtNLM"/>
    </source>
</evidence>
<keyword evidence="1" id="KW-0732">Signal</keyword>
<dbReference type="Proteomes" id="UP000575898">
    <property type="component" value="Unassembled WGS sequence"/>
</dbReference>
<evidence type="ECO:0000313" key="2">
    <source>
        <dbReference type="EMBL" id="MBB5017505.1"/>
    </source>
</evidence>
<keyword evidence="3" id="KW-1185">Reference proteome</keyword>
<dbReference type="AlphaFoldDB" id="A0A840MJ17"/>
<feature type="chain" id="PRO_5032432983" description="Oxidoreductase molybdopterin-binding domain-containing protein" evidence="1">
    <location>
        <begin position="21"/>
        <end position="149"/>
    </location>
</feature>
<feature type="signal peptide" evidence="1">
    <location>
        <begin position="1"/>
        <end position="20"/>
    </location>
</feature>
<evidence type="ECO:0000313" key="3">
    <source>
        <dbReference type="Proteomes" id="UP000575898"/>
    </source>
</evidence>
<evidence type="ECO:0000256" key="1">
    <source>
        <dbReference type="SAM" id="SignalP"/>
    </source>
</evidence>
<name>A0A840MJ17_9PROT</name>
<protein>
    <recommendedName>
        <fullName evidence="4">Oxidoreductase molybdopterin-binding domain-containing protein</fullName>
    </recommendedName>
</protein>
<comment type="caution">
    <text evidence="2">The sequence shown here is derived from an EMBL/GenBank/DDBJ whole genome shotgun (WGS) entry which is preliminary data.</text>
</comment>
<dbReference type="RefSeq" id="WP_184035433.1">
    <property type="nucleotide sequence ID" value="NZ_JACHHY010000004.1"/>
</dbReference>
<sequence>MKWLCLFSILCCASITSIHAGELTIAYRDHKEIYDDRQLESMPQTGIQTYTQWNPDDVHYEGPKLSHFLKLRHANSVTVIAANGYVSSLPLADIERYQPILALSGNGRKLTIKEKGPYLIMFPYRQHSELRRVSRENLFVWYVKKIIVH</sequence>